<dbReference type="Proteomes" id="UP001500936">
    <property type="component" value="Unassembled WGS sequence"/>
</dbReference>
<dbReference type="RefSeq" id="WP_345271475.1">
    <property type="nucleotide sequence ID" value="NZ_BAABHB010000023.1"/>
</dbReference>
<sequence length="182" mass="20433">MGLQTRLQPEIADSLNAMPIDPQDVKKRLLALLFPESPFVDKFRVFMLEFFRRTTLLDQAIQSLVARASQQVHAALTAHLMSITLPPDKRLQLGKDLPDSFPPNLKTLTNPDLRALLAKVGPTPDSLHETGAVNWANLPERMHFIADLFRCYQEYETLLRTSVFTTEQVTAIKAGKVPGGRL</sequence>
<reference evidence="2" key="1">
    <citation type="journal article" date="2019" name="Int. J. Syst. Evol. Microbiol.">
        <title>The Global Catalogue of Microorganisms (GCM) 10K type strain sequencing project: providing services to taxonomists for standard genome sequencing and annotation.</title>
        <authorList>
            <consortium name="The Broad Institute Genomics Platform"/>
            <consortium name="The Broad Institute Genome Sequencing Center for Infectious Disease"/>
            <person name="Wu L."/>
            <person name="Ma J."/>
        </authorList>
    </citation>
    <scope>NUCLEOTIDE SEQUENCE [LARGE SCALE GENOMIC DNA]</scope>
    <source>
        <strain evidence="2">JCM 17925</strain>
    </source>
</reference>
<dbReference type="EMBL" id="BAABHB010000023">
    <property type="protein sequence ID" value="GAA4420927.1"/>
    <property type="molecule type" value="Genomic_DNA"/>
</dbReference>
<protein>
    <submittedName>
        <fullName evidence="1">Uncharacterized protein</fullName>
    </submittedName>
</protein>
<proteinExistence type="predicted"/>
<comment type="caution">
    <text evidence="1">The sequence shown here is derived from an EMBL/GenBank/DDBJ whole genome shotgun (WGS) entry which is preliminary data.</text>
</comment>
<name>A0ABP8L2N3_9BACT</name>
<organism evidence="1 2">
    <name type="scientific">Nibrella viscosa</name>
    <dbReference type="NCBI Taxonomy" id="1084524"/>
    <lineage>
        <taxon>Bacteria</taxon>
        <taxon>Pseudomonadati</taxon>
        <taxon>Bacteroidota</taxon>
        <taxon>Cytophagia</taxon>
        <taxon>Cytophagales</taxon>
        <taxon>Spirosomataceae</taxon>
        <taxon>Nibrella</taxon>
    </lineage>
</organism>
<accession>A0ABP8L2N3</accession>
<gene>
    <name evidence="1" type="ORF">GCM10023187_56520</name>
</gene>
<evidence type="ECO:0000313" key="2">
    <source>
        <dbReference type="Proteomes" id="UP001500936"/>
    </source>
</evidence>
<keyword evidence="2" id="KW-1185">Reference proteome</keyword>
<evidence type="ECO:0000313" key="1">
    <source>
        <dbReference type="EMBL" id="GAA4420927.1"/>
    </source>
</evidence>